<protein>
    <submittedName>
        <fullName evidence="2">Glycosyltransferase</fullName>
    </submittedName>
</protein>
<dbReference type="Gene3D" id="3.40.50.2000">
    <property type="entry name" value="Glycogen Phosphorylase B"/>
    <property type="match status" value="2"/>
</dbReference>
<dbReference type="Pfam" id="PF00534">
    <property type="entry name" value="Glycos_transf_1"/>
    <property type="match status" value="1"/>
</dbReference>
<evidence type="ECO:0000259" key="1">
    <source>
        <dbReference type="Pfam" id="PF00534"/>
    </source>
</evidence>
<dbReference type="RefSeq" id="WP_153584180.1">
    <property type="nucleotide sequence ID" value="NZ_WJBU01000005.1"/>
</dbReference>
<evidence type="ECO:0000313" key="2">
    <source>
        <dbReference type="EMBL" id="MRD46844.1"/>
    </source>
</evidence>
<feature type="domain" description="Glycosyl transferase family 1" evidence="1">
    <location>
        <begin position="209"/>
        <end position="375"/>
    </location>
</feature>
<sequence>MLHRSADVATTQPLRVVAVASHPIQYQAPLFRALAQSGDIDFSVLFITMPDAAQQGRGFGIAFTWDIPLLEGYRWRQVDDIRGRGGLDGFFAARISRPRALLRELRPDVLMLTGWHIWPLVQLLFAARSLGIPVVMRGESNNLRTRPWHARLLHRLLLGRCSAFLPIGRASRGFYRSYGIAERQLFDTPYFIDNQRFAQTADKLRPERAALRAKWGIAEAATCFLYAGKLEPKKRILDVLEALREARGRTSAPLHLLVVGTGELMEQAKAAVAQHELPVTFAGFLNQTEIPASYVACDCLVLASDFGETWGLVVNEAMACGKPAIVSDRVGCGPDLVTPGVTGDIFAFADTQALAQCMVRAAQDPARLKAMGQAACDRVTRDYCVDVSASGTIRAVQFAHPSA</sequence>
<proteinExistence type="predicted"/>
<keyword evidence="3" id="KW-1185">Reference proteome</keyword>
<reference evidence="2 3" key="1">
    <citation type="submission" date="2019-11" db="EMBL/GenBank/DDBJ databases">
        <title>Caenimonas koreensis gen. nov., sp. nov., isolated from activated sludge.</title>
        <authorList>
            <person name="Seung H.R."/>
        </authorList>
    </citation>
    <scope>NUCLEOTIDE SEQUENCE [LARGE SCALE GENOMIC DNA]</scope>
    <source>
        <strain evidence="2 3">EMB320</strain>
    </source>
</reference>
<dbReference type="SUPFAM" id="SSF53756">
    <property type="entry name" value="UDP-Glycosyltransferase/glycogen phosphorylase"/>
    <property type="match status" value="1"/>
</dbReference>
<dbReference type="InterPro" id="IPR001296">
    <property type="entry name" value="Glyco_trans_1"/>
</dbReference>
<accession>A0A844AS09</accession>
<dbReference type="CDD" id="cd03801">
    <property type="entry name" value="GT4_PimA-like"/>
    <property type="match status" value="1"/>
</dbReference>
<dbReference type="Proteomes" id="UP000487350">
    <property type="component" value="Unassembled WGS sequence"/>
</dbReference>
<dbReference type="PANTHER" id="PTHR45947:SF3">
    <property type="entry name" value="SULFOQUINOVOSYL TRANSFERASE SQD2"/>
    <property type="match status" value="1"/>
</dbReference>
<keyword evidence="2" id="KW-0808">Transferase</keyword>
<dbReference type="AlphaFoldDB" id="A0A844AS09"/>
<dbReference type="InterPro" id="IPR050194">
    <property type="entry name" value="Glycosyltransferase_grp1"/>
</dbReference>
<dbReference type="EMBL" id="WJBU01000005">
    <property type="protein sequence ID" value="MRD46844.1"/>
    <property type="molecule type" value="Genomic_DNA"/>
</dbReference>
<evidence type="ECO:0000313" key="3">
    <source>
        <dbReference type="Proteomes" id="UP000487350"/>
    </source>
</evidence>
<dbReference type="GO" id="GO:0016757">
    <property type="term" value="F:glycosyltransferase activity"/>
    <property type="evidence" value="ECO:0007669"/>
    <property type="project" value="InterPro"/>
</dbReference>
<gene>
    <name evidence="2" type="ORF">GHT07_06125</name>
</gene>
<dbReference type="PANTHER" id="PTHR45947">
    <property type="entry name" value="SULFOQUINOVOSYL TRANSFERASE SQD2"/>
    <property type="match status" value="1"/>
</dbReference>
<organism evidence="2 3">
    <name type="scientific">Caenimonas koreensis DSM 17982</name>
    <dbReference type="NCBI Taxonomy" id="1121255"/>
    <lineage>
        <taxon>Bacteria</taxon>
        <taxon>Pseudomonadati</taxon>
        <taxon>Pseudomonadota</taxon>
        <taxon>Betaproteobacteria</taxon>
        <taxon>Burkholderiales</taxon>
        <taxon>Comamonadaceae</taxon>
        <taxon>Caenimonas</taxon>
    </lineage>
</organism>
<comment type="caution">
    <text evidence="2">The sequence shown here is derived from an EMBL/GenBank/DDBJ whole genome shotgun (WGS) entry which is preliminary data.</text>
</comment>
<name>A0A844AS09_9BURK</name>
<dbReference type="OrthoDB" id="484631at2"/>